<evidence type="ECO:0000256" key="1">
    <source>
        <dbReference type="PROSITE-ProRule" id="PRU00325"/>
    </source>
</evidence>
<dbReference type="PANTHER" id="PTHR38133">
    <property type="entry name" value="SLR1429 PROTEIN"/>
    <property type="match status" value="1"/>
</dbReference>
<keyword evidence="4" id="KW-1185">Reference proteome</keyword>
<evidence type="ECO:0000313" key="4">
    <source>
        <dbReference type="Proteomes" id="UP000323876"/>
    </source>
</evidence>
<name>A0A5N0EHQ8_9NOCA</name>
<dbReference type="PANTHER" id="PTHR38133:SF1">
    <property type="entry name" value="SLR1429 PROTEIN"/>
    <property type="match status" value="1"/>
</dbReference>
<reference evidence="3 4" key="1">
    <citation type="submission" date="2019-09" db="EMBL/GenBank/DDBJ databases">
        <authorList>
            <person name="Wang X."/>
        </authorList>
    </citation>
    <scope>NUCLEOTIDE SEQUENCE [LARGE SCALE GENOMIC DNA]</scope>
    <source>
        <strain evidence="3 4">CICC 11023</strain>
    </source>
</reference>
<sequence length="185" mass="19876">MPAEFGATPWGRAWTRIVESTTAAVPNPLLPKARSVARNHGATLTTEVGVVTAKVIVSGTEATVRIELPRWPEETKRDAERLIAKSLAANPGLATGDLPDSLEAEFAAAGITFAVPLAEQVATCDCRTRKRPCVHILAGLYALSMRVDERPRLAVELRMDSTAVTEEPDPDWIPLTGLDAASFYG</sequence>
<dbReference type="OrthoDB" id="188274at2"/>
<dbReference type="PROSITE" id="PS50966">
    <property type="entry name" value="ZF_SWIM"/>
    <property type="match status" value="1"/>
</dbReference>
<evidence type="ECO:0000259" key="2">
    <source>
        <dbReference type="PROSITE" id="PS50966"/>
    </source>
</evidence>
<comment type="caution">
    <text evidence="3">The sequence shown here is derived from an EMBL/GenBank/DDBJ whole genome shotgun (WGS) entry which is preliminary data.</text>
</comment>
<keyword evidence="1" id="KW-0862">Zinc</keyword>
<organism evidence="3 4">
    <name type="scientific">Nocardia colli</name>
    <dbReference type="NCBI Taxonomy" id="2545717"/>
    <lineage>
        <taxon>Bacteria</taxon>
        <taxon>Bacillati</taxon>
        <taxon>Actinomycetota</taxon>
        <taxon>Actinomycetes</taxon>
        <taxon>Mycobacteriales</taxon>
        <taxon>Nocardiaceae</taxon>
        <taxon>Nocardia</taxon>
    </lineage>
</organism>
<dbReference type="RefSeq" id="WP_150403195.1">
    <property type="nucleotide sequence ID" value="NZ_VXLC01000006.1"/>
</dbReference>
<keyword evidence="1" id="KW-0479">Metal-binding</keyword>
<dbReference type="AlphaFoldDB" id="A0A5N0EHQ8"/>
<accession>A0A5N0EHQ8</accession>
<dbReference type="GO" id="GO:0008270">
    <property type="term" value="F:zinc ion binding"/>
    <property type="evidence" value="ECO:0007669"/>
    <property type="project" value="UniProtKB-KW"/>
</dbReference>
<gene>
    <name evidence="3" type="ORF">F3087_18380</name>
</gene>
<dbReference type="EMBL" id="VXLC01000006">
    <property type="protein sequence ID" value="KAA8887625.1"/>
    <property type="molecule type" value="Genomic_DNA"/>
</dbReference>
<proteinExistence type="predicted"/>
<dbReference type="Pfam" id="PF04434">
    <property type="entry name" value="SWIM"/>
    <property type="match status" value="1"/>
</dbReference>
<protein>
    <recommendedName>
        <fullName evidence="2">SWIM-type domain-containing protein</fullName>
    </recommendedName>
</protein>
<dbReference type="Proteomes" id="UP000323876">
    <property type="component" value="Unassembled WGS sequence"/>
</dbReference>
<evidence type="ECO:0000313" key="3">
    <source>
        <dbReference type="EMBL" id="KAA8887625.1"/>
    </source>
</evidence>
<feature type="domain" description="SWIM-type" evidence="2">
    <location>
        <begin position="113"/>
        <end position="144"/>
    </location>
</feature>
<keyword evidence="1" id="KW-0863">Zinc-finger</keyword>
<dbReference type="InterPro" id="IPR007527">
    <property type="entry name" value="Znf_SWIM"/>
</dbReference>